<evidence type="ECO:0000313" key="7">
    <source>
        <dbReference type="Proteomes" id="UP000521676"/>
    </source>
</evidence>
<dbReference type="CDD" id="cd05819">
    <property type="entry name" value="NHL"/>
    <property type="match status" value="1"/>
</dbReference>
<feature type="repeat" description="NHL" evidence="2">
    <location>
        <begin position="1206"/>
        <end position="1249"/>
    </location>
</feature>
<feature type="transmembrane region" description="Helical" evidence="3">
    <location>
        <begin position="278"/>
        <end position="296"/>
    </location>
</feature>
<dbReference type="InterPro" id="IPR038731">
    <property type="entry name" value="RgtA/B/C-like"/>
</dbReference>
<feature type="repeat" description="NHL" evidence="2">
    <location>
        <begin position="1119"/>
        <end position="1144"/>
    </location>
</feature>
<feature type="transmembrane region" description="Helical" evidence="3">
    <location>
        <begin position="200"/>
        <end position="222"/>
    </location>
</feature>
<name>A0A8T7M4Y9_9CHLR</name>
<dbReference type="EMBL" id="JACATZ010000003">
    <property type="protein sequence ID" value="NWJ47171.1"/>
    <property type="molecule type" value="Genomic_DNA"/>
</dbReference>
<dbReference type="Gene3D" id="2.120.10.30">
    <property type="entry name" value="TolB, C-terminal domain"/>
    <property type="match status" value="3"/>
</dbReference>
<feature type="transmembrane region" description="Helical" evidence="3">
    <location>
        <begin position="590"/>
        <end position="614"/>
    </location>
</feature>
<evidence type="ECO:0000256" key="2">
    <source>
        <dbReference type="PROSITE-ProRule" id="PRU00504"/>
    </source>
</evidence>
<feature type="transmembrane region" description="Helical" evidence="3">
    <location>
        <begin position="132"/>
        <end position="151"/>
    </location>
</feature>
<protein>
    <submittedName>
        <fullName evidence="5">TIGR03663 family protein</fullName>
    </submittedName>
</protein>
<dbReference type="Pfam" id="PF01436">
    <property type="entry name" value="NHL"/>
    <property type="match status" value="2"/>
</dbReference>
<feature type="transmembrane region" description="Helical" evidence="3">
    <location>
        <begin position="21"/>
        <end position="44"/>
    </location>
</feature>
<evidence type="ECO:0000256" key="1">
    <source>
        <dbReference type="ARBA" id="ARBA00022737"/>
    </source>
</evidence>
<evidence type="ECO:0000313" key="6">
    <source>
        <dbReference type="EMBL" id="WJW69082.1"/>
    </source>
</evidence>
<keyword evidence="3" id="KW-1133">Transmembrane helix</keyword>
<gene>
    <name evidence="5" type="ORF">HXX08_15020</name>
    <name evidence="6" type="ORF">OZ401_002675</name>
</gene>
<evidence type="ECO:0000313" key="5">
    <source>
        <dbReference type="EMBL" id="NWJ47171.1"/>
    </source>
</evidence>
<dbReference type="PROSITE" id="PS51125">
    <property type="entry name" value="NHL"/>
    <property type="match status" value="4"/>
</dbReference>
<keyword evidence="8" id="KW-1185">Reference proteome</keyword>
<dbReference type="Pfam" id="PF13231">
    <property type="entry name" value="PMT_2"/>
    <property type="match status" value="1"/>
</dbReference>
<evidence type="ECO:0000256" key="3">
    <source>
        <dbReference type="SAM" id="Phobius"/>
    </source>
</evidence>
<feature type="transmembrane region" description="Helical" evidence="3">
    <location>
        <begin position="697"/>
        <end position="723"/>
    </location>
</feature>
<feature type="transmembrane region" description="Helical" evidence="3">
    <location>
        <begin position="316"/>
        <end position="335"/>
    </location>
</feature>
<keyword evidence="3" id="KW-0472">Membrane</keyword>
<dbReference type="EMBL" id="CP128400">
    <property type="protein sequence ID" value="WJW69082.1"/>
    <property type="molecule type" value="Genomic_DNA"/>
</dbReference>
<dbReference type="Proteomes" id="UP001431572">
    <property type="component" value="Chromosome 2"/>
</dbReference>
<feature type="transmembrane region" description="Helical" evidence="3">
    <location>
        <begin position="488"/>
        <end position="512"/>
    </location>
</feature>
<organism evidence="5 7">
    <name type="scientific">Candidatus Chlorohelix allophototropha</name>
    <dbReference type="NCBI Taxonomy" id="3003348"/>
    <lineage>
        <taxon>Bacteria</taxon>
        <taxon>Bacillati</taxon>
        <taxon>Chloroflexota</taxon>
        <taxon>Chloroflexia</taxon>
        <taxon>Candidatus Chloroheliales</taxon>
        <taxon>Candidatus Chloroheliaceae</taxon>
        <taxon>Candidatus Chlorohelix</taxon>
    </lineage>
</organism>
<feature type="domain" description="Glycosyltransferase RgtA/B/C/D-like" evidence="4">
    <location>
        <begin position="84"/>
        <end position="213"/>
    </location>
</feature>
<feature type="transmembrane region" description="Helical" evidence="3">
    <location>
        <begin position="83"/>
        <end position="100"/>
    </location>
</feature>
<feature type="transmembrane region" description="Helical" evidence="3">
    <location>
        <begin position="660"/>
        <end position="677"/>
    </location>
</feature>
<feature type="transmembrane region" description="Helical" evidence="3">
    <location>
        <begin position="441"/>
        <end position="463"/>
    </location>
</feature>
<feature type="transmembrane region" description="Helical" evidence="3">
    <location>
        <begin position="538"/>
        <end position="561"/>
    </location>
</feature>
<dbReference type="RefSeq" id="WP_341470973.1">
    <property type="nucleotide sequence ID" value="NZ_CP128400.1"/>
</dbReference>
<dbReference type="SUPFAM" id="SSF101898">
    <property type="entry name" value="NHL repeat"/>
    <property type="match status" value="1"/>
</dbReference>
<dbReference type="Proteomes" id="UP000521676">
    <property type="component" value="Unassembled WGS sequence"/>
</dbReference>
<dbReference type="NCBIfam" id="TIGR03663">
    <property type="entry name" value="flippase activity-associated protein Agl23"/>
    <property type="match status" value="1"/>
</dbReference>
<feature type="transmembrane region" description="Helical" evidence="3">
    <location>
        <begin position="635"/>
        <end position="654"/>
    </location>
</feature>
<feature type="transmembrane region" description="Helical" evidence="3">
    <location>
        <begin position="355"/>
        <end position="373"/>
    </location>
</feature>
<keyword evidence="1" id="KW-0677">Repeat</keyword>
<sequence>METLQAPKIKQATSKRIQTKSWIEAAWLNREAIAWIIIIILAALTRLTDLGPRALHQDEATHAGSFTRGMYLNGQFYSYDPTFHGPFLYYMVSLSFFLFGDANDTTARVAPAVFGIGIVALCWYLRALIGKAGALFAGIFILISPSILYYSRNLRHDAFAVFGELLFAIGVFRFFSSRKASWLTAAGIGLVITYASHELVFMNTAILVGWLIFMFAVELVGLPAKFARQKKPIAIVETEFFGDEKTIESVSVADFSLENVGEIAEEAKPATRTFSPRLLISIGLFLIFAGALALNSKDLLSSTAPKLFSSDDKGGISAGIVIIPLVLAISVIAAFLLTQAYDGIWKRLERTPRRIALVGSVLAFGGLGAFQAYRTFSPAKAKVDSTTELTAATATTPATTTDKISSLSLSLVIILLLALFIGPLLGWLWQRRFLVLNRTGIIGFAIAFTGTWLVAALVSLRFLGVDPLKGGIRPKGGLLLIGPEVDKWVAYIFNGFFLALGVGIVAGWLVSLAKDIPDEKLRGSAALRGILGIFRNPLALAGFFGSFAIIYILLFGNFFFYPQGLADGIYKGVEYWAGVHDTRRIDQPWFYYPMLMLLYEILPLILSIIALFAFPIGWIRRSLRKGRPVFTTRGLFAGYCAWWSVLAIITYSIAGEKVPWLNMQVALPAILTSAVFFDNQVRRISWRKLLKPSQGLLFGGIAILMFIAIAISIGFLSNLTGSLPDTTSNLPVYVATTPDNSIVGIRLGIAVLAALVALSFFGISLWLWRSKRISGKLMRAMLVLLFSIALGIYGIKATLMLNYNNPVTNVEPMIQVQTTPELINFVERVDKLSSDYRESWRRATTDTAARTKIVSDPAGSKEMPILLAQSVAPPLAWYFRKYPYVGYFTPNNDSNQNSDAAPPKDSRGIAYAVIVLDRGEDQFKLQEQMRDNYTRMLFRRYWWLPEDDNGYLGIGKAPADSTNPNLDKKNIKYTDWGKLWDTFTRQPSANLMWRYALYRELQQSLPSYDMVVYVRNDLAPDFMLLGGLNYTGTTKANSPTTDTFAYKLGEATQAGLKNGQFKVPRALAIAPNGDLLVLDSANGRVQRFDSAGNFLSKFGKIGNGDGLFGIIQNDGGAGGIAIDEQGNIYVSDSWNYRIEKFDSSGKFLMKWGEGYDNKGDLEQAKTQPKGFYGPRGIFYDTTRKELYVADTGNRRVAVFDANGNFLRQFGGRGSGPGQFDEPVSVAVSPSGKVYVTDMRNKRLQILDRDGNYISEIKFPNWRDQYLNEPYVTLDSVGNLFISDPTNARVYKYSPDGSLLQTIESNASLVLENPVGVAVGADGSLYIADAKRNNVYKVKAS</sequence>
<evidence type="ECO:0000259" key="4">
    <source>
        <dbReference type="Pfam" id="PF13231"/>
    </source>
</evidence>
<dbReference type="InterPro" id="IPR001258">
    <property type="entry name" value="NHL_repeat"/>
</dbReference>
<feature type="transmembrane region" description="Helical" evidence="3">
    <location>
        <begin position="158"/>
        <end position="175"/>
    </location>
</feature>
<feature type="repeat" description="NHL" evidence="2">
    <location>
        <begin position="1168"/>
        <end position="1202"/>
    </location>
</feature>
<keyword evidence="3" id="KW-0812">Transmembrane</keyword>
<feature type="transmembrane region" description="Helical" evidence="3">
    <location>
        <begin position="107"/>
        <end position="126"/>
    </location>
</feature>
<proteinExistence type="predicted"/>
<feature type="transmembrane region" description="Helical" evidence="3">
    <location>
        <begin position="407"/>
        <end position="429"/>
    </location>
</feature>
<reference evidence="5 7" key="1">
    <citation type="submission" date="2020-06" db="EMBL/GenBank/DDBJ databases">
        <title>Anoxygenic phototrophic Chloroflexota member uses a Type I reaction center.</title>
        <authorList>
            <person name="Tsuji J.M."/>
            <person name="Shaw N.A."/>
            <person name="Nagashima S."/>
            <person name="Venkiteswaran J."/>
            <person name="Schiff S.L."/>
            <person name="Hanada S."/>
            <person name="Tank M."/>
            <person name="Neufeld J.D."/>
        </authorList>
    </citation>
    <scope>NUCLEOTIDE SEQUENCE [LARGE SCALE GENOMIC DNA]</scope>
    <source>
        <strain evidence="5">L227-S17</strain>
    </source>
</reference>
<dbReference type="Pfam" id="PF17170">
    <property type="entry name" value="DUF5128"/>
    <property type="match status" value="1"/>
</dbReference>
<reference evidence="6" key="2">
    <citation type="journal article" date="2024" name="Nature">
        <title>Anoxygenic phototroph of the Chloroflexota uses a type I reaction centre.</title>
        <authorList>
            <person name="Tsuji J.M."/>
            <person name="Shaw N.A."/>
            <person name="Nagashima S."/>
            <person name="Venkiteswaran J.J."/>
            <person name="Schiff S.L."/>
            <person name="Watanabe T."/>
            <person name="Fukui M."/>
            <person name="Hanada S."/>
            <person name="Tank M."/>
            <person name="Neufeld J.D."/>
        </authorList>
    </citation>
    <scope>NUCLEOTIDE SEQUENCE</scope>
    <source>
        <strain evidence="6">L227-S17</strain>
    </source>
</reference>
<dbReference type="InterPro" id="IPR019962">
    <property type="entry name" value="CHP03663"/>
</dbReference>
<dbReference type="PANTHER" id="PTHR41710">
    <property type="entry name" value="GLYCOSYL TRANSFERASE, FAMILY 39"/>
    <property type="match status" value="1"/>
</dbReference>
<evidence type="ECO:0000313" key="8">
    <source>
        <dbReference type="Proteomes" id="UP001431572"/>
    </source>
</evidence>
<dbReference type="PANTHER" id="PTHR41710:SF2">
    <property type="entry name" value="GLYCOSYL TRANSFERASE FAMILY 39_83 DOMAIN-CONTAINING PROTEIN"/>
    <property type="match status" value="1"/>
</dbReference>
<accession>A0A8T7M4Y9</accession>
<feature type="repeat" description="NHL" evidence="2">
    <location>
        <begin position="1058"/>
        <end position="1091"/>
    </location>
</feature>
<dbReference type="InterPro" id="IPR011042">
    <property type="entry name" value="6-blade_b-propeller_TolB-like"/>
</dbReference>
<feature type="transmembrane region" description="Helical" evidence="3">
    <location>
        <begin position="743"/>
        <end position="768"/>
    </location>
</feature>
<feature type="transmembrane region" description="Helical" evidence="3">
    <location>
        <begin position="780"/>
        <end position="803"/>
    </location>
</feature>